<name>A0A6M3IFW2_9ZZZZ</name>
<gene>
    <name evidence="2" type="ORF">MM415A00919_0021</name>
    <name evidence="1" type="ORF">MM415B01941_0018</name>
</gene>
<protein>
    <submittedName>
        <fullName evidence="1">Putative DNA binding, helix-turn-helix domain containing protein</fullName>
    </submittedName>
</protein>
<dbReference type="EMBL" id="MT142376">
    <property type="protein sequence ID" value="QJA79324.1"/>
    <property type="molecule type" value="Genomic_DNA"/>
</dbReference>
<accession>A0A6M3IFW2</accession>
<dbReference type="Gene3D" id="1.10.10.10">
    <property type="entry name" value="Winged helix-like DNA-binding domain superfamily/Winged helix DNA-binding domain"/>
    <property type="match status" value="1"/>
</dbReference>
<dbReference type="AlphaFoldDB" id="A0A6M3IFW2"/>
<evidence type="ECO:0000313" key="1">
    <source>
        <dbReference type="EMBL" id="QJA56027.1"/>
    </source>
</evidence>
<organism evidence="1">
    <name type="scientific">viral metagenome</name>
    <dbReference type="NCBI Taxonomy" id="1070528"/>
    <lineage>
        <taxon>unclassified sequences</taxon>
        <taxon>metagenomes</taxon>
        <taxon>organismal metagenomes</taxon>
    </lineage>
</organism>
<dbReference type="EMBL" id="MT141195">
    <property type="protein sequence ID" value="QJA56027.1"/>
    <property type="molecule type" value="Genomic_DNA"/>
</dbReference>
<reference evidence="1" key="1">
    <citation type="submission" date="2020-03" db="EMBL/GenBank/DDBJ databases">
        <title>The deep terrestrial virosphere.</title>
        <authorList>
            <person name="Holmfeldt K."/>
            <person name="Nilsson E."/>
            <person name="Simone D."/>
            <person name="Lopez-Fernandez M."/>
            <person name="Wu X."/>
            <person name="de Brujin I."/>
            <person name="Lundin D."/>
            <person name="Andersson A."/>
            <person name="Bertilsson S."/>
            <person name="Dopson M."/>
        </authorList>
    </citation>
    <scope>NUCLEOTIDE SEQUENCE</scope>
    <source>
        <strain evidence="2">MM415A00919</strain>
        <strain evidence="1">MM415B01941</strain>
    </source>
</reference>
<dbReference type="InterPro" id="IPR036388">
    <property type="entry name" value="WH-like_DNA-bd_sf"/>
</dbReference>
<evidence type="ECO:0000313" key="2">
    <source>
        <dbReference type="EMBL" id="QJA79324.1"/>
    </source>
</evidence>
<proteinExistence type="predicted"/>
<sequence>MNKQINSQIVKAIIGESVGLDHAINKDAIAGEYMIRAGQGISTRTIRNVIRDLRLSGVPILGNSKTGYNMPASEKEGYDNVEKEIYDRARSIMALRKPMKRAIRSWFRQARQMSLAEKVS</sequence>